<dbReference type="GO" id="GO:0003677">
    <property type="term" value="F:DNA binding"/>
    <property type="evidence" value="ECO:0007669"/>
    <property type="project" value="TreeGrafter"/>
</dbReference>
<comment type="cofactor">
    <cofactor evidence="8">
        <name>FAD</name>
        <dbReference type="ChEBI" id="CHEBI:57692"/>
    </cofactor>
    <text evidence="8">Binds 1 FAD per subunit.</text>
</comment>
<feature type="domain" description="Photolyase/cryptochrome alpha/beta" evidence="11">
    <location>
        <begin position="5"/>
        <end position="134"/>
    </location>
</feature>
<evidence type="ECO:0000256" key="2">
    <source>
        <dbReference type="ARBA" id="ARBA00013149"/>
    </source>
</evidence>
<comment type="catalytic activity">
    <reaction evidence="7">
        <text>cyclobutadipyrimidine (in DNA) = 2 pyrimidine residues (in DNA).</text>
        <dbReference type="EC" id="4.1.99.3"/>
    </reaction>
</comment>
<dbReference type="GO" id="GO:0071949">
    <property type="term" value="F:FAD binding"/>
    <property type="evidence" value="ECO:0007669"/>
    <property type="project" value="TreeGrafter"/>
</dbReference>
<evidence type="ECO:0000256" key="6">
    <source>
        <dbReference type="ARBA" id="ARBA00022991"/>
    </source>
</evidence>
<accession>A0A1G7KZT4</accession>
<evidence type="ECO:0000256" key="4">
    <source>
        <dbReference type="ARBA" id="ARBA00022630"/>
    </source>
</evidence>
<gene>
    <name evidence="12" type="ORF">SAMN05216241_10163</name>
</gene>
<evidence type="ECO:0000313" key="13">
    <source>
        <dbReference type="Proteomes" id="UP000199415"/>
    </source>
</evidence>
<dbReference type="InterPro" id="IPR014729">
    <property type="entry name" value="Rossmann-like_a/b/a_fold"/>
</dbReference>
<dbReference type="RefSeq" id="WP_090018133.1">
    <property type="nucleotide sequence ID" value="NZ_FNCE01000001.1"/>
</dbReference>
<keyword evidence="5 8" id="KW-0274">FAD</keyword>
<dbReference type="PROSITE" id="PS51645">
    <property type="entry name" value="PHR_CRY_ALPHA_BETA"/>
    <property type="match status" value="1"/>
</dbReference>
<feature type="site" description="Electron transfer via tryptophanyl radical" evidence="9">
    <location>
        <position position="364"/>
    </location>
</feature>
<evidence type="ECO:0000259" key="11">
    <source>
        <dbReference type="PROSITE" id="PS51645"/>
    </source>
</evidence>
<dbReference type="InterPro" id="IPR005101">
    <property type="entry name" value="Cryptochr/Photolyase_FAD-bd"/>
</dbReference>
<dbReference type="Proteomes" id="UP000199415">
    <property type="component" value="Unassembled WGS sequence"/>
</dbReference>
<dbReference type="OrthoDB" id="9772484at2"/>
<dbReference type="PROSITE" id="PS00394">
    <property type="entry name" value="DNA_PHOTOLYASES_1_1"/>
    <property type="match status" value="1"/>
</dbReference>
<dbReference type="PANTHER" id="PTHR11455">
    <property type="entry name" value="CRYPTOCHROME"/>
    <property type="match status" value="1"/>
</dbReference>
<dbReference type="InterPro" id="IPR006050">
    <property type="entry name" value="DNA_photolyase_N"/>
</dbReference>
<feature type="binding site" evidence="8">
    <location>
        <begin position="377"/>
        <end position="379"/>
    </location>
    <ligand>
        <name>FAD</name>
        <dbReference type="ChEBI" id="CHEBI:57692"/>
    </ligand>
</feature>
<dbReference type="PANTHER" id="PTHR11455:SF9">
    <property type="entry name" value="CRYPTOCHROME CIRCADIAN CLOCK 5 ISOFORM X1"/>
    <property type="match status" value="1"/>
</dbReference>
<dbReference type="GO" id="GO:0000719">
    <property type="term" value="P:photoreactive repair"/>
    <property type="evidence" value="ECO:0007669"/>
    <property type="project" value="UniProtKB-ARBA"/>
</dbReference>
<dbReference type="Gene3D" id="3.40.50.620">
    <property type="entry name" value="HUPs"/>
    <property type="match status" value="1"/>
</dbReference>
<name>A0A1G7KZT4_9PROT</name>
<feature type="site" description="Electron transfer via tryptophanyl radical" evidence="9">
    <location>
        <position position="387"/>
    </location>
</feature>
<dbReference type="InterPro" id="IPR036155">
    <property type="entry name" value="Crypto/Photolyase_N_sf"/>
</dbReference>
<dbReference type="Pfam" id="PF00875">
    <property type="entry name" value="DNA_photolyase"/>
    <property type="match status" value="1"/>
</dbReference>
<feature type="binding site" evidence="8">
    <location>
        <begin position="239"/>
        <end position="243"/>
    </location>
    <ligand>
        <name>FAD</name>
        <dbReference type="ChEBI" id="CHEBI:57692"/>
    </ligand>
</feature>
<comment type="similarity">
    <text evidence="10">Belongs to the DNA photolyase family.</text>
</comment>
<evidence type="ECO:0000313" key="12">
    <source>
        <dbReference type="EMBL" id="SDF42748.1"/>
    </source>
</evidence>
<keyword evidence="12" id="KW-0456">Lyase</keyword>
<evidence type="ECO:0000256" key="5">
    <source>
        <dbReference type="ARBA" id="ARBA00022827"/>
    </source>
</evidence>
<dbReference type="InterPro" id="IPR002081">
    <property type="entry name" value="Cryptochrome/DNA_photolyase_1"/>
</dbReference>
<keyword evidence="6 10" id="KW-0157">Chromophore</keyword>
<evidence type="ECO:0000256" key="3">
    <source>
        <dbReference type="ARBA" id="ARBA00014046"/>
    </source>
</evidence>
<keyword evidence="13" id="KW-1185">Reference proteome</keyword>
<evidence type="ECO:0000256" key="8">
    <source>
        <dbReference type="PIRSR" id="PIRSR602081-1"/>
    </source>
</evidence>
<dbReference type="Pfam" id="PF03441">
    <property type="entry name" value="FAD_binding_7"/>
    <property type="match status" value="1"/>
</dbReference>
<dbReference type="GO" id="GO:0003904">
    <property type="term" value="F:deoxyribodipyrimidine photo-lyase activity"/>
    <property type="evidence" value="ECO:0007669"/>
    <property type="project" value="UniProtKB-EC"/>
</dbReference>
<dbReference type="PRINTS" id="PR00147">
    <property type="entry name" value="DNAPHOTLYASE"/>
</dbReference>
<dbReference type="FunFam" id="1.10.579.10:FF:000003">
    <property type="entry name" value="Deoxyribodipyrimidine photo-lyase"/>
    <property type="match status" value="1"/>
</dbReference>
<keyword evidence="4 8" id="KW-0285">Flavoprotein</keyword>
<feature type="binding site" evidence="8">
    <location>
        <position position="227"/>
    </location>
    <ligand>
        <name>FAD</name>
        <dbReference type="ChEBI" id="CHEBI:57692"/>
    </ligand>
</feature>
<dbReference type="InterPro" id="IPR018394">
    <property type="entry name" value="DNA_photolyase_1_CS_C"/>
</dbReference>
<feature type="binding site" evidence="8">
    <location>
        <position position="277"/>
    </location>
    <ligand>
        <name>FAD</name>
        <dbReference type="ChEBI" id="CHEBI:57692"/>
    </ligand>
</feature>
<sequence length="481" mass="53354">MGCDCPTLMWFRSDLRVADNPALAAAIDHGHPVVPLFVLDEETPGAHAPGGAARWWLHQSLRALADALDRLGAPLVLRRGPAETVVPAVAAAVGAGAVHWNRLYEPWANDRDARIKADLRARGVHAESHNGRLLAEPWGIKTGADAPYKVFTPYWKAFRARPEPEAPLPAPERVPGGVTADSETLDAWGLTPTAPDWAHGLRAAWTPGEAGAHARLNAFLETSLAGYPELRNRPDTAGTSRLSPHLHWGEVSPRQVWAATRARMAAEPGVESAGWDFLRELVWREFSYHLLYWWPEIPETTWKSQFRAFPWRDDADAYAAWTAGRTGYPVVDAGMRELWATGWMHNRVRMIVGSFLVKDLLLPWQWGERWFWDTLVDADLANNSASWQWVAGCGADAAPYFRIFNPVTQGQKFDPEGGYVRTWVPELARMPAKHIHAPWQAPPQVLTGAGVRLGETYPHPVVDHSAARKRALAAFETIKGG</sequence>
<dbReference type="EMBL" id="FNCE01000001">
    <property type="protein sequence ID" value="SDF42748.1"/>
    <property type="molecule type" value="Genomic_DNA"/>
</dbReference>
<dbReference type="EC" id="4.1.99.3" evidence="2"/>
<dbReference type="InterPro" id="IPR036134">
    <property type="entry name" value="Crypto/Photolyase_FAD-like_sf"/>
</dbReference>
<feature type="site" description="Electron transfer via tryptophanyl radical" evidence="9">
    <location>
        <position position="311"/>
    </location>
</feature>
<evidence type="ECO:0000256" key="1">
    <source>
        <dbReference type="ARBA" id="ARBA00001932"/>
    </source>
</evidence>
<dbReference type="GO" id="GO:0009416">
    <property type="term" value="P:response to light stimulus"/>
    <property type="evidence" value="ECO:0007669"/>
    <property type="project" value="TreeGrafter"/>
</dbReference>
<organism evidence="12 13">
    <name type="scientific">Limimonas halophila</name>
    <dbReference type="NCBI Taxonomy" id="1082479"/>
    <lineage>
        <taxon>Bacteria</taxon>
        <taxon>Pseudomonadati</taxon>
        <taxon>Pseudomonadota</taxon>
        <taxon>Alphaproteobacteria</taxon>
        <taxon>Rhodospirillales</taxon>
        <taxon>Rhodovibrionaceae</taxon>
        <taxon>Limimonas</taxon>
    </lineage>
</organism>
<reference evidence="12 13" key="1">
    <citation type="submission" date="2016-10" db="EMBL/GenBank/DDBJ databases">
        <authorList>
            <person name="de Groot N.N."/>
        </authorList>
    </citation>
    <scope>NUCLEOTIDE SEQUENCE [LARGE SCALE GENOMIC DNA]</scope>
    <source>
        <strain evidence="12 13">DSM 25584</strain>
    </source>
</reference>
<evidence type="ECO:0000256" key="9">
    <source>
        <dbReference type="PIRSR" id="PIRSR602081-2"/>
    </source>
</evidence>
<dbReference type="SUPFAM" id="SSF52425">
    <property type="entry name" value="Cryptochrome/photolyase, N-terminal domain"/>
    <property type="match status" value="1"/>
</dbReference>
<comment type="cofactor">
    <cofactor evidence="1">
        <name>(6R)-5,10-methylene-5,6,7,8-tetrahydrofolate</name>
        <dbReference type="ChEBI" id="CHEBI:15636"/>
    </cofactor>
</comment>
<dbReference type="STRING" id="1082479.SAMN05216241_10163"/>
<dbReference type="AlphaFoldDB" id="A0A1G7KZT4"/>
<dbReference type="SUPFAM" id="SSF48173">
    <property type="entry name" value="Cryptochrome/photolyase FAD-binding domain"/>
    <property type="match status" value="1"/>
</dbReference>
<dbReference type="Gene3D" id="1.10.579.10">
    <property type="entry name" value="DNA Cyclobutane Dipyrimidine Photolyase, subunit A, domain 3"/>
    <property type="match status" value="1"/>
</dbReference>
<evidence type="ECO:0000256" key="7">
    <source>
        <dbReference type="ARBA" id="ARBA00033999"/>
    </source>
</evidence>
<protein>
    <recommendedName>
        <fullName evidence="3">Deoxyribodipyrimidine photo-lyase</fullName>
        <ecNumber evidence="2">4.1.99.3</ecNumber>
    </recommendedName>
</protein>
<proteinExistence type="inferred from homology"/>
<evidence type="ECO:0000256" key="10">
    <source>
        <dbReference type="RuleBase" id="RU004182"/>
    </source>
</evidence>
<dbReference type="Gene3D" id="1.25.40.80">
    <property type="match status" value="1"/>
</dbReference>